<accession>A0AAV7LP26</accession>
<dbReference type="AlphaFoldDB" id="A0AAV7LP26"/>
<proteinExistence type="predicted"/>
<evidence type="ECO:0000313" key="3">
    <source>
        <dbReference type="Proteomes" id="UP001066276"/>
    </source>
</evidence>
<feature type="compositionally biased region" description="Basic and acidic residues" evidence="1">
    <location>
        <begin position="326"/>
        <end position="337"/>
    </location>
</feature>
<feature type="region of interest" description="Disordered" evidence="1">
    <location>
        <begin position="1"/>
        <end position="344"/>
    </location>
</feature>
<organism evidence="2 3">
    <name type="scientific">Pleurodeles waltl</name>
    <name type="common">Iberian ribbed newt</name>
    <dbReference type="NCBI Taxonomy" id="8319"/>
    <lineage>
        <taxon>Eukaryota</taxon>
        <taxon>Metazoa</taxon>
        <taxon>Chordata</taxon>
        <taxon>Craniata</taxon>
        <taxon>Vertebrata</taxon>
        <taxon>Euteleostomi</taxon>
        <taxon>Amphibia</taxon>
        <taxon>Batrachia</taxon>
        <taxon>Caudata</taxon>
        <taxon>Salamandroidea</taxon>
        <taxon>Salamandridae</taxon>
        <taxon>Pleurodelinae</taxon>
        <taxon>Pleurodeles</taxon>
    </lineage>
</organism>
<keyword evidence="3" id="KW-1185">Reference proteome</keyword>
<sequence>MLPEPTAGPPSIRGAHGSAEKAKATVRHPQHRRAHYSGEDGRATCRSTLQPRAHGYAEDPRANGRSSQHPRCARQRGGVLSHQVVLTAPEVPTAARRSPEPPGGPHSTRGAHGSAEEPRATRWSSQHPRCARQRGGAQSHQVVLTAPEVPTAARGSPEPPGGPHSTRGAHGSAEEPRATRWSSQHPRCARQHGGAQSHQVVLTAPEVRTAARTNSEPPVSPPGIGGAHGSAEEPRATGQSSWYRRCARQRGGAQSHRSVLLVSEVRTAARRSPEPPVSPPGIGGAHYSAEEPRANGRSSQHARRARQRGGAQSPAGPPSIRGAHYSAERDRLRRTPEEQYTSPDLFPRVTCGLRASECDLQTQPAEDRPWHWSRLTKGAAGLAPLALPLHSLERFPSLRLTALPSPYLNVSPVSDPRKQSFSFSFALKELFKCSKKDPSLPPRTPGRPAY</sequence>
<dbReference type="Proteomes" id="UP001066276">
    <property type="component" value="Chromosome 11"/>
</dbReference>
<evidence type="ECO:0000256" key="1">
    <source>
        <dbReference type="SAM" id="MobiDB-lite"/>
    </source>
</evidence>
<reference evidence="2" key="1">
    <citation type="journal article" date="2022" name="bioRxiv">
        <title>Sequencing and chromosome-scale assembly of the giantPleurodeles waltlgenome.</title>
        <authorList>
            <person name="Brown T."/>
            <person name="Elewa A."/>
            <person name="Iarovenko S."/>
            <person name="Subramanian E."/>
            <person name="Araus A.J."/>
            <person name="Petzold A."/>
            <person name="Susuki M."/>
            <person name="Suzuki K.-i.T."/>
            <person name="Hayashi T."/>
            <person name="Toyoda A."/>
            <person name="Oliveira C."/>
            <person name="Osipova E."/>
            <person name="Leigh N.D."/>
            <person name="Simon A."/>
            <person name="Yun M.H."/>
        </authorList>
    </citation>
    <scope>NUCLEOTIDE SEQUENCE</scope>
    <source>
        <strain evidence="2">20211129_DDA</strain>
        <tissue evidence="2">Liver</tissue>
    </source>
</reference>
<comment type="caution">
    <text evidence="2">The sequence shown here is derived from an EMBL/GenBank/DDBJ whole genome shotgun (WGS) entry which is preliminary data.</text>
</comment>
<feature type="compositionally biased region" description="Basic residues" evidence="1">
    <location>
        <begin position="24"/>
        <end position="35"/>
    </location>
</feature>
<name>A0AAV7LP26_PLEWA</name>
<protein>
    <submittedName>
        <fullName evidence="2">Uncharacterized protein</fullName>
    </submittedName>
</protein>
<evidence type="ECO:0000313" key="2">
    <source>
        <dbReference type="EMBL" id="KAJ1093297.1"/>
    </source>
</evidence>
<gene>
    <name evidence="2" type="ORF">NDU88_006402</name>
</gene>
<dbReference type="EMBL" id="JANPWB010000015">
    <property type="protein sequence ID" value="KAJ1093297.1"/>
    <property type="molecule type" value="Genomic_DNA"/>
</dbReference>